<evidence type="ECO:0000256" key="3">
    <source>
        <dbReference type="ARBA" id="ARBA00022475"/>
    </source>
</evidence>
<keyword evidence="3" id="KW-1003">Cell membrane</keyword>
<gene>
    <name evidence="8" type="ORF">CF651_18255</name>
</gene>
<dbReference type="PANTHER" id="PTHR33452:SF1">
    <property type="entry name" value="INNER MEMBRANE PROTEIN YPHA-RELATED"/>
    <property type="match status" value="1"/>
</dbReference>
<evidence type="ECO:0000256" key="6">
    <source>
        <dbReference type="ARBA" id="ARBA00023136"/>
    </source>
</evidence>
<organism evidence="8 9">
    <name type="scientific">Paenibacillus rigui</name>
    <dbReference type="NCBI Taxonomy" id="554312"/>
    <lineage>
        <taxon>Bacteria</taxon>
        <taxon>Bacillati</taxon>
        <taxon>Bacillota</taxon>
        <taxon>Bacilli</taxon>
        <taxon>Bacillales</taxon>
        <taxon>Paenibacillaceae</taxon>
        <taxon>Paenibacillus</taxon>
    </lineage>
</organism>
<keyword evidence="9" id="KW-1185">Reference proteome</keyword>
<dbReference type="PANTHER" id="PTHR33452">
    <property type="entry name" value="OXIDOREDUCTASE CATD-RELATED"/>
    <property type="match status" value="1"/>
</dbReference>
<feature type="transmembrane region" description="Helical" evidence="7">
    <location>
        <begin position="7"/>
        <end position="27"/>
    </location>
</feature>
<dbReference type="EMBL" id="NMQW01000025">
    <property type="protein sequence ID" value="OXM84850.1"/>
    <property type="molecule type" value="Genomic_DNA"/>
</dbReference>
<evidence type="ECO:0000256" key="4">
    <source>
        <dbReference type="ARBA" id="ARBA00022692"/>
    </source>
</evidence>
<keyword evidence="6 7" id="KW-0472">Membrane</keyword>
<evidence type="ECO:0000256" key="5">
    <source>
        <dbReference type="ARBA" id="ARBA00022989"/>
    </source>
</evidence>
<dbReference type="Proteomes" id="UP000215509">
    <property type="component" value="Unassembled WGS sequence"/>
</dbReference>
<comment type="caution">
    <text evidence="8">The sequence shown here is derived from an EMBL/GenBank/DDBJ whole genome shotgun (WGS) entry which is preliminary data.</text>
</comment>
<dbReference type="OrthoDB" id="886570at2"/>
<proteinExistence type="inferred from homology"/>
<comment type="similarity">
    <text evidence="2">Belongs to the DoxX family.</text>
</comment>
<keyword evidence="4 7" id="KW-0812">Transmembrane</keyword>
<evidence type="ECO:0000313" key="9">
    <source>
        <dbReference type="Proteomes" id="UP000215509"/>
    </source>
</evidence>
<dbReference type="GO" id="GO:0005886">
    <property type="term" value="C:plasma membrane"/>
    <property type="evidence" value="ECO:0007669"/>
    <property type="project" value="UniProtKB-SubCell"/>
</dbReference>
<feature type="transmembrane region" description="Helical" evidence="7">
    <location>
        <begin position="73"/>
        <end position="95"/>
    </location>
</feature>
<evidence type="ECO:0000313" key="8">
    <source>
        <dbReference type="EMBL" id="OXM84850.1"/>
    </source>
</evidence>
<accession>A0A229UN67</accession>
<feature type="transmembrane region" description="Helical" evidence="7">
    <location>
        <begin position="107"/>
        <end position="126"/>
    </location>
</feature>
<feature type="transmembrane region" description="Helical" evidence="7">
    <location>
        <begin position="47"/>
        <end position="66"/>
    </location>
</feature>
<dbReference type="InterPro" id="IPR051907">
    <property type="entry name" value="DoxX-like_oxidoreductase"/>
</dbReference>
<sequence>MVTKKTEVGLLLVRLVVGITFLIHGIIKFQSGIGNIAGWFESIGLPGFTAYATAIIEVAGGIAMIIGLGTRIVAVLFAVVMAGAILMAKLGAGFTGTPQMAGYELELALLAVSVLLALSGSSLLAVGKGSNAATKEA</sequence>
<evidence type="ECO:0000256" key="1">
    <source>
        <dbReference type="ARBA" id="ARBA00004651"/>
    </source>
</evidence>
<dbReference type="Pfam" id="PF07681">
    <property type="entry name" value="DoxX"/>
    <property type="match status" value="1"/>
</dbReference>
<dbReference type="AlphaFoldDB" id="A0A229UN67"/>
<protein>
    <submittedName>
        <fullName evidence="8">Oxidoreductase</fullName>
    </submittedName>
</protein>
<keyword evidence="5 7" id="KW-1133">Transmembrane helix</keyword>
<dbReference type="InterPro" id="IPR032808">
    <property type="entry name" value="DoxX"/>
</dbReference>
<evidence type="ECO:0000256" key="2">
    <source>
        <dbReference type="ARBA" id="ARBA00006679"/>
    </source>
</evidence>
<evidence type="ECO:0000256" key="7">
    <source>
        <dbReference type="SAM" id="Phobius"/>
    </source>
</evidence>
<comment type="subcellular location">
    <subcellularLocation>
        <location evidence="1">Cell membrane</location>
        <topology evidence="1">Multi-pass membrane protein</topology>
    </subcellularLocation>
</comment>
<reference evidence="8 9" key="1">
    <citation type="submission" date="2017-07" db="EMBL/GenBank/DDBJ databases">
        <title>Genome sequencing and assembly of Paenibacillus rigui.</title>
        <authorList>
            <person name="Mayilraj S."/>
        </authorList>
    </citation>
    <scope>NUCLEOTIDE SEQUENCE [LARGE SCALE GENOMIC DNA]</scope>
    <source>
        <strain evidence="8 9">JCM 16352</strain>
    </source>
</reference>
<name>A0A229UN67_9BACL</name>